<name>A0A4Z2GN19_9TELE</name>
<accession>A0A4Z2GN19</accession>
<keyword evidence="3" id="KW-1185">Reference proteome</keyword>
<sequence length="98" mass="10795">MVERGREDHQSPEEDVNASLEAIGTEPLHGGGGRLGELRALDGAQELVEKQEDPQALHSHRHLIESGKHLQEGGLDLQESMDMQQLSRAPERGLRGKN</sequence>
<comment type="caution">
    <text evidence="2">The sequence shown here is derived from an EMBL/GenBank/DDBJ whole genome shotgun (WGS) entry which is preliminary data.</text>
</comment>
<dbReference type="EMBL" id="SRLO01000469">
    <property type="protein sequence ID" value="TNN55018.1"/>
    <property type="molecule type" value="Genomic_DNA"/>
</dbReference>
<dbReference type="Proteomes" id="UP000314294">
    <property type="component" value="Unassembled WGS sequence"/>
</dbReference>
<feature type="region of interest" description="Disordered" evidence="1">
    <location>
        <begin position="63"/>
        <end position="98"/>
    </location>
</feature>
<dbReference type="AlphaFoldDB" id="A0A4Z2GN19"/>
<reference evidence="2 3" key="1">
    <citation type="submission" date="2019-03" db="EMBL/GenBank/DDBJ databases">
        <title>First draft genome of Liparis tanakae, snailfish: a comprehensive survey of snailfish specific genes.</title>
        <authorList>
            <person name="Kim W."/>
            <person name="Song I."/>
            <person name="Jeong J.-H."/>
            <person name="Kim D."/>
            <person name="Kim S."/>
            <person name="Ryu S."/>
            <person name="Song J.Y."/>
            <person name="Lee S.K."/>
        </authorList>
    </citation>
    <scope>NUCLEOTIDE SEQUENCE [LARGE SCALE GENOMIC DNA]</scope>
    <source>
        <tissue evidence="2">Muscle</tissue>
    </source>
</reference>
<protein>
    <submittedName>
        <fullName evidence="2">Uncharacterized protein</fullName>
    </submittedName>
</protein>
<evidence type="ECO:0000256" key="1">
    <source>
        <dbReference type="SAM" id="MobiDB-lite"/>
    </source>
</evidence>
<gene>
    <name evidence="2" type="ORF">EYF80_034805</name>
</gene>
<proteinExistence type="predicted"/>
<evidence type="ECO:0000313" key="3">
    <source>
        <dbReference type="Proteomes" id="UP000314294"/>
    </source>
</evidence>
<feature type="compositionally biased region" description="Basic and acidic residues" evidence="1">
    <location>
        <begin position="89"/>
        <end position="98"/>
    </location>
</feature>
<organism evidence="2 3">
    <name type="scientific">Liparis tanakae</name>
    <name type="common">Tanaka's snailfish</name>
    <dbReference type="NCBI Taxonomy" id="230148"/>
    <lineage>
        <taxon>Eukaryota</taxon>
        <taxon>Metazoa</taxon>
        <taxon>Chordata</taxon>
        <taxon>Craniata</taxon>
        <taxon>Vertebrata</taxon>
        <taxon>Euteleostomi</taxon>
        <taxon>Actinopterygii</taxon>
        <taxon>Neopterygii</taxon>
        <taxon>Teleostei</taxon>
        <taxon>Neoteleostei</taxon>
        <taxon>Acanthomorphata</taxon>
        <taxon>Eupercaria</taxon>
        <taxon>Perciformes</taxon>
        <taxon>Cottioidei</taxon>
        <taxon>Cottales</taxon>
        <taxon>Liparidae</taxon>
        <taxon>Liparis</taxon>
    </lineage>
</organism>
<evidence type="ECO:0000313" key="2">
    <source>
        <dbReference type="EMBL" id="TNN55018.1"/>
    </source>
</evidence>